<keyword evidence="2" id="KW-0812">Transmembrane</keyword>
<evidence type="ECO:0000313" key="4">
    <source>
        <dbReference type="EMBL" id="CUH93822.1"/>
    </source>
</evidence>
<keyword evidence="5" id="KW-1185">Reference proteome</keyword>
<keyword evidence="2" id="KW-0472">Membrane</keyword>
<evidence type="ECO:0000256" key="2">
    <source>
        <dbReference type="SAM" id="Phobius"/>
    </source>
</evidence>
<proteinExistence type="predicted"/>
<keyword evidence="1" id="KW-0175">Coiled coil</keyword>
<accession>A0A0K8J948</accession>
<dbReference type="InterPro" id="IPR038729">
    <property type="entry name" value="Rad50/SbcC_AAA"/>
</dbReference>
<keyword evidence="2" id="KW-1133">Transmembrane helix</keyword>
<dbReference type="InterPro" id="IPR027417">
    <property type="entry name" value="P-loop_NTPase"/>
</dbReference>
<name>A0A0K8J948_9FIRM</name>
<evidence type="ECO:0000256" key="1">
    <source>
        <dbReference type="SAM" id="Coils"/>
    </source>
</evidence>
<dbReference type="Proteomes" id="UP000196053">
    <property type="component" value="Chromosome I"/>
</dbReference>
<feature type="coiled-coil region" evidence="1">
    <location>
        <begin position="433"/>
        <end position="524"/>
    </location>
</feature>
<sequence>MLLKKLKVDYFGKFSKREINLKPGINIIYGENEAGKSTLHAFIKGMLFGIERLRGRGAASKEDVYSRYLPWDYPGAYKGQMDIKVKDKFYRLQRSFHANNRSFTIINLETGRELKLKEGHISELIPGLTESSFCNTISIEQLKAQTDTELASQVRNYITNLSIAKSKEVNVEKAVRILKEKKKALESIPYDSQIKDLSKEIEEGIEKEEKIDALTTQLRQLEKEWANLNMQLNKPKSDKHQKEEELMGKLPVILEKYNIYNNLSEEYSSLKKQAEELKDKIAEWEDEAKGVFALKDSIYEAQMLSSKCEEYLKKLHKIYNKDEEESKNIKKIGLIYIAIPIVMSLFTYLVTKSLMTGALLFLLLLIIGGAFYIYTLNKYKNILLDNQRKENEIKERYLESETRINSILEKYQVASVQKLVQKQEEYLKLSVSIEHSKELLSNLNERIKELEDRCDQLHDTIMLYMRSFISEEELTYEAIERLSDVINTKINETEKKQSQIKSKLDECNLKIEKIKWELSLMEDNEVELNKNKEQHKYLIQKQKENDMEIAAINMALDTIGELSVEIHDSFGRDLDKAVSKIISGVTDGKYRDIKIDEKLNIKMGWKDNYIILDRLSAGTIDQVYFALRLAVADLLLGKNTMPLLLDDTFALYDDSRLKALLTQIKDRPQVLIFTCQKRERIFLKELNIPFNYIKI</sequence>
<dbReference type="PANTHER" id="PTHR41259:SF1">
    <property type="entry name" value="DOUBLE-STRAND BREAK REPAIR RAD50 ATPASE, PUTATIVE-RELATED"/>
    <property type="match status" value="1"/>
</dbReference>
<feature type="transmembrane region" description="Helical" evidence="2">
    <location>
        <begin position="333"/>
        <end position="351"/>
    </location>
</feature>
<protein>
    <recommendedName>
        <fullName evidence="3">Rad50/SbcC-type AAA domain-containing protein</fullName>
    </recommendedName>
</protein>
<dbReference type="SUPFAM" id="SSF52540">
    <property type="entry name" value="P-loop containing nucleoside triphosphate hydrolases"/>
    <property type="match status" value="1"/>
</dbReference>
<evidence type="ECO:0000313" key="5">
    <source>
        <dbReference type="Proteomes" id="UP000196053"/>
    </source>
</evidence>
<feature type="coiled-coil region" evidence="1">
    <location>
        <begin position="204"/>
        <end position="231"/>
    </location>
</feature>
<dbReference type="RefSeq" id="WP_058259035.1">
    <property type="nucleotide sequence ID" value="NZ_LN879430.1"/>
</dbReference>
<reference evidence="5" key="1">
    <citation type="submission" date="2015-09" db="EMBL/GenBank/DDBJ databases">
        <authorList>
            <person name="Wibberg D."/>
        </authorList>
    </citation>
    <scope>NUCLEOTIDE SEQUENCE [LARGE SCALE GENOMIC DNA]</scope>
    <source>
        <strain evidence="5">SD1D</strain>
    </source>
</reference>
<dbReference type="EMBL" id="LN879430">
    <property type="protein sequence ID" value="CUH93822.1"/>
    <property type="molecule type" value="Genomic_DNA"/>
</dbReference>
<gene>
    <name evidence="4" type="ORF">SD1D_2310</name>
</gene>
<feature type="transmembrane region" description="Helical" evidence="2">
    <location>
        <begin position="357"/>
        <end position="374"/>
    </location>
</feature>
<feature type="coiled-coil region" evidence="1">
    <location>
        <begin position="260"/>
        <end position="294"/>
    </location>
</feature>
<organism evidence="4 5">
    <name type="scientific">Herbinix luporum</name>
    <dbReference type="NCBI Taxonomy" id="1679721"/>
    <lineage>
        <taxon>Bacteria</taxon>
        <taxon>Bacillati</taxon>
        <taxon>Bacillota</taxon>
        <taxon>Clostridia</taxon>
        <taxon>Lachnospirales</taxon>
        <taxon>Lachnospiraceae</taxon>
        <taxon>Herbinix</taxon>
    </lineage>
</organism>
<dbReference type="Gene3D" id="3.40.50.300">
    <property type="entry name" value="P-loop containing nucleotide triphosphate hydrolases"/>
    <property type="match status" value="2"/>
</dbReference>
<dbReference type="KEGG" id="hsd:SD1D_2310"/>
<feature type="domain" description="Rad50/SbcC-type AAA" evidence="3">
    <location>
        <begin position="5"/>
        <end position="224"/>
    </location>
</feature>
<dbReference type="Pfam" id="PF13476">
    <property type="entry name" value="AAA_23"/>
    <property type="match status" value="1"/>
</dbReference>
<dbReference type="AlphaFoldDB" id="A0A0K8J948"/>
<dbReference type="OrthoDB" id="9764467at2"/>
<evidence type="ECO:0000259" key="3">
    <source>
        <dbReference type="Pfam" id="PF13476"/>
    </source>
</evidence>
<dbReference type="PANTHER" id="PTHR41259">
    <property type="entry name" value="DOUBLE-STRAND BREAK REPAIR RAD50 ATPASE, PUTATIVE-RELATED"/>
    <property type="match status" value="1"/>
</dbReference>